<evidence type="ECO:0000256" key="9">
    <source>
        <dbReference type="SAM" id="Phobius"/>
    </source>
</evidence>
<reference evidence="12" key="1">
    <citation type="submission" date="2021-02" db="EMBL/GenBank/DDBJ databases">
        <authorList>
            <person name="Dougan E. K."/>
            <person name="Rhodes N."/>
            <person name="Thang M."/>
            <person name="Chan C."/>
        </authorList>
    </citation>
    <scope>NUCLEOTIDE SEQUENCE</scope>
</reference>
<feature type="compositionally biased region" description="Acidic residues" evidence="8">
    <location>
        <begin position="22"/>
        <end position="33"/>
    </location>
</feature>
<evidence type="ECO:0008006" key="14">
    <source>
        <dbReference type="Google" id="ProtNLM"/>
    </source>
</evidence>
<protein>
    <recommendedName>
        <fullName evidence="14">Calmodulin</fullName>
    </recommendedName>
</protein>
<dbReference type="EMBL" id="CAJNNV010028306">
    <property type="protein sequence ID" value="CAE8624064.1"/>
    <property type="molecule type" value="Genomic_DNA"/>
</dbReference>
<dbReference type="Pfam" id="PF13499">
    <property type="entry name" value="EF-hand_7"/>
    <property type="match status" value="1"/>
</dbReference>
<feature type="transmembrane region" description="Helical" evidence="9">
    <location>
        <begin position="88"/>
        <end position="110"/>
    </location>
</feature>
<dbReference type="InterPro" id="IPR005821">
    <property type="entry name" value="Ion_trans_dom"/>
</dbReference>
<evidence type="ECO:0000313" key="13">
    <source>
        <dbReference type="Proteomes" id="UP000654075"/>
    </source>
</evidence>
<evidence type="ECO:0000256" key="4">
    <source>
        <dbReference type="ARBA" id="ARBA00022837"/>
    </source>
</evidence>
<evidence type="ECO:0000256" key="5">
    <source>
        <dbReference type="ARBA" id="ARBA00022989"/>
    </source>
</evidence>
<dbReference type="GO" id="GO:0016020">
    <property type="term" value="C:membrane"/>
    <property type="evidence" value="ECO:0007669"/>
    <property type="project" value="UniProtKB-SubCell"/>
</dbReference>
<dbReference type="PANTHER" id="PTHR46726:SF1">
    <property type="entry name" value="TWO-PORE CALCIUM CHANNEL 3"/>
    <property type="match status" value="1"/>
</dbReference>
<dbReference type="InterPro" id="IPR018247">
    <property type="entry name" value="EF_Hand_1_Ca_BS"/>
</dbReference>
<dbReference type="PROSITE" id="PS00018">
    <property type="entry name" value="EF_HAND_1"/>
    <property type="match status" value="2"/>
</dbReference>
<dbReference type="Proteomes" id="UP000654075">
    <property type="component" value="Unassembled WGS sequence"/>
</dbReference>
<feature type="domain" description="EF-hand" evidence="10">
    <location>
        <begin position="362"/>
        <end position="397"/>
    </location>
</feature>
<feature type="non-terminal residue" evidence="12">
    <location>
        <position position="760"/>
    </location>
</feature>
<comment type="caution">
    <text evidence="12">The sequence shown here is derived from an EMBL/GenBank/DDBJ whole genome shotgun (WGS) entry which is preliminary data.</text>
</comment>
<dbReference type="Gene3D" id="1.10.238.10">
    <property type="entry name" value="EF-hand"/>
    <property type="match status" value="1"/>
</dbReference>
<feature type="transmembrane region" description="Helical" evidence="9">
    <location>
        <begin position="269"/>
        <end position="295"/>
    </location>
</feature>
<name>A0A813GG75_POLGL</name>
<dbReference type="Gene3D" id="1.20.120.350">
    <property type="entry name" value="Voltage-gated potassium channels. Chain C"/>
    <property type="match status" value="1"/>
</dbReference>
<organism evidence="12 13">
    <name type="scientific">Polarella glacialis</name>
    <name type="common">Dinoflagellate</name>
    <dbReference type="NCBI Taxonomy" id="89957"/>
    <lineage>
        <taxon>Eukaryota</taxon>
        <taxon>Sar</taxon>
        <taxon>Alveolata</taxon>
        <taxon>Dinophyceae</taxon>
        <taxon>Suessiales</taxon>
        <taxon>Suessiaceae</taxon>
        <taxon>Polarella</taxon>
    </lineage>
</organism>
<feature type="transmembrane region" description="Helical" evidence="9">
    <location>
        <begin position="49"/>
        <end position="68"/>
    </location>
</feature>
<keyword evidence="3 7" id="KW-0833">Ubl conjugation pathway</keyword>
<dbReference type="SMART" id="SM00054">
    <property type="entry name" value="EFh"/>
    <property type="match status" value="2"/>
</dbReference>
<dbReference type="Gene3D" id="3.90.1750.10">
    <property type="entry name" value="Hect, E3 ligase catalytic domains"/>
    <property type="match status" value="1"/>
</dbReference>
<sequence>MVKLSLGLPDPIDALVLRNKDEDADDDEPEGEGDYGNHKRPKKAIVDTTAFNLCGGLVIFANAITVGLETDAVALQVSEGKVIQLDPIWQIVETVFCIVFLLELLLRLYYHRLNYFLNVHTFLWNWVDFIIVVASSIDTLVLSPLGVGGAGKLVSLMRFIRMLRLARLVRLLKLFKELWLMVSGIMQSLKTLGWISVVAFVFSYAWAIYATKAIGFDDATWDGYFMTSRGWDHEEYFGSVWKSTFTMVQLLTLTGWSEEVVRHIEKGQPMLLIFFIFFVCVSSLGLLSIMVGVVVENTLTTARRDQAKAVDQKDKDRKVVFAQLQEVFEVADVDGSGTLTIEEVEEAIGKSEIYNKLKMIDFPVDDPNMIFSLLDYDDSGELTIDEFITGCIRMKGAAKSKDLLVAQVAIDSMKRHFAKFETEMARFQAKVSLLQESASAITGHGEHTFLEPRMYRNRHPEFANSDIPHMSDEALEMVPWKRDEMEVRKEEHEVPTGQLGLTDAHLRFLAIASEEHGEMQTLPPGAFNATHHLRGLEDGQSTLPGSPTKRQAPVAIQDLEQSGSYELAVPGSTFHLESLAEELVPPELEFRLFVENACAGPITPAEVLELPLYAARTDYGFEYVLPSKMRSFMANRNLVPVSYTRKVLQVENHHAQVYLQHQVARRVAADLEVLPGHEIHIDPALLFFILKVRRDNILEDTTAALQRATPEDLRRQLKVVFEGEQGVDEGGLAREFFRLLSARVFTAECGLFDPAVAQGL</sequence>
<feature type="transmembrane region" description="Helical" evidence="9">
    <location>
        <begin position="192"/>
        <end position="216"/>
    </location>
</feature>
<evidence type="ECO:0000256" key="6">
    <source>
        <dbReference type="ARBA" id="ARBA00023136"/>
    </source>
</evidence>
<dbReference type="InterPro" id="IPR011992">
    <property type="entry name" value="EF-hand-dom_pair"/>
</dbReference>
<dbReference type="Pfam" id="PF00520">
    <property type="entry name" value="Ion_trans"/>
    <property type="match status" value="1"/>
</dbReference>
<evidence type="ECO:0000256" key="2">
    <source>
        <dbReference type="ARBA" id="ARBA00022692"/>
    </source>
</evidence>
<dbReference type="PROSITE" id="PS50237">
    <property type="entry name" value="HECT"/>
    <property type="match status" value="1"/>
</dbReference>
<feature type="domain" description="EF-hand" evidence="10">
    <location>
        <begin position="319"/>
        <end position="354"/>
    </location>
</feature>
<dbReference type="CDD" id="cd00051">
    <property type="entry name" value="EFh"/>
    <property type="match status" value="1"/>
</dbReference>
<keyword evidence="5 9" id="KW-1133">Transmembrane helix</keyword>
<keyword evidence="6 9" id="KW-0472">Membrane</keyword>
<evidence type="ECO:0000256" key="1">
    <source>
        <dbReference type="ARBA" id="ARBA00004141"/>
    </source>
</evidence>
<dbReference type="SUPFAM" id="SSF81324">
    <property type="entry name" value="Voltage-gated potassium channels"/>
    <property type="match status" value="1"/>
</dbReference>
<comment type="subcellular location">
    <subcellularLocation>
        <location evidence="1">Membrane</location>
        <topology evidence="1">Multi-pass membrane protein</topology>
    </subcellularLocation>
</comment>
<dbReference type="Gene3D" id="1.10.287.70">
    <property type="match status" value="1"/>
</dbReference>
<dbReference type="InterPro" id="IPR035983">
    <property type="entry name" value="Hect_E3_ubiquitin_ligase"/>
</dbReference>
<dbReference type="PROSITE" id="PS50222">
    <property type="entry name" value="EF_HAND_2"/>
    <property type="match status" value="2"/>
</dbReference>
<evidence type="ECO:0000256" key="8">
    <source>
        <dbReference type="SAM" id="MobiDB-lite"/>
    </source>
</evidence>
<dbReference type="InterPro" id="IPR027359">
    <property type="entry name" value="Volt_channel_dom_sf"/>
</dbReference>
<evidence type="ECO:0000259" key="11">
    <source>
        <dbReference type="PROSITE" id="PS50237"/>
    </source>
</evidence>
<dbReference type="InterPro" id="IPR000569">
    <property type="entry name" value="HECT_dom"/>
</dbReference>
<keyword evidence="2 9" id="KW-0812">Transmembrane</keyword>
<feature type="region of interest" description="Disordered" evidence="8">
    <location>
        <begin position="19"/>
        <end position="40"/>
    </location>
</feature>
<dbReference type="PANTHER" id="PTHR46726">
    <property type="entry name" value="TWO PORE CHANNEL 3"/>
    <property type="match status" value="1"/>
</dbReference>
<dbReference type="GO" id="GO:0004842">
    <property type="term" value="F:ubiquitin-protein transferase activity"/>
    <property type="evidence" value="ECO:0007669"/>
    <property type="project" value="InterPro"/>
</dbReference>
<evidence type="ECO:0000259" key="10">
    <source>
        <dbReference type="PROSITE" id="PS50222"/>
    </source>
</evidence>
<evidence type="ECO:0000256" key="3">
    <source>
        <dbReference type="ARBA" id="ARBA00022786"/>
    </source>
</evidence>
<evidence type="ECO:0000256" key="7">
    <source>
        <dbReference type="PROSITE-ProRule" id="PRU00104"/>
    </source>
</evidence>
<keyword evidence="4" id="KW-0106">Calcium</keyword>
<evidence type="ECO:0000313" key="12">
    <source>
        <dbReference type="EMBL" id="CAE8624064.1"/>
    </source>
</evidence>
<gene>
    <name evidence="12" type="ORF">PGLA1383_LOCUS41256</name>
</gene>
<dbReference type="GO" id="GO:0005216">
    <property type="term" value="F:monoatomic ion channel activity"/>
    <property type="evidence" value="ECO:0007669"/>
    <property type="project" value="InterPro"/>
</dbReference>
<comment type="caution">
    <text evidence="7">Lacks conserved residue(s) required for the propagation of feature annotation.</text>
</comment>
<proteinExistence type="predicted"/>
<keyword evidence="13" id="KW-1185">Reference proteome</keyword>
<dbReference type="SUPFAM" id="SSF56204">
    <property type="entry name" value="Hect, E3 ligase catalytic domain"/>
    <property type="match status" value="1"/>
</dbReference>
<dbReference type="SUPFAM" id="SSF47473">
    <property type="entry name" value="EF-hand"/>
    <property type="match status" value="1"/>
</dbReference>
<feature type="transmembrane region" description="Helical" evidence="9">
    <location>
        <begin position="122"/>
        <end position="147"/>
    </location>
</feature>
<accession>A0A813GG75</accession>
<feature type="domain" description="HECT" evidence="11">
    <location>
        <begin position="709"/>
        <end position="752"/>
    </location>
</feature>
<dbReference type="InterPro" id="IPR002048">
    <property type="entry name" value="EF_hand_dom"/>
</dbReference>
<dbReference type="AlphaFoldDB" id="A0A813GG75"/>
<dbReference type="GO" id="GO:0005509">
    <property type="term" value="F:calcium ion binding"/>
    <property type="evidence" value="ECO:0007669"/>
    <property type="project" value="InterPro"/>
</dbReference>